<accession>A0A5C3PS58</accession>
<evidence type="ECO:0000313" key="1">
    <source>
        <dbReference type="EMBL" id="TFK91210.1"/>
    </source>
</evidence>
<dbReference type="AlphaFoldDB" id="A0A5C3PS58"/>
<name>A0A5C3PS58_9APHY</name>
<keyword evidence="2" id="KW-1185">Reference proteome</keyword>
<dbReference type="Proteomes" id="UP000308197">
    <property type="component" value="Unassembled WGS sequence"/>
</dbReference>
<gene>
    <name evidence="1" type="ORF">K466DRAFT_338569</name>
</gene>
<evidence type="ECO:0000313" key="2">
    <source>
        <dbReference type="Proteomes" id="UP000308197"/>
    </source>
</evidence>
<protein>
    <submittedName>
        <fullName evidence="1">Uncharacterized protein</fullName>
    </submittedName>
</protein>
<sequence length="165" mass="18804">MLISRHSKLLRSHPERSCVVKWCRRAREYVPVHFAGEKHSALRHDDEDGCFSSMFPDPGPHHAVSICWPFFIRPRVRHAPIAVLDCHRPHPGRRRWMRGICTTDLDVLGILRPLIVSCKKAVFPAVLIHCTLGASRTLYVLLSWVALSDCCILNIVPPSFELSTH</sequence>
<dbReference type="InParanoid" id="A0A5C3PS58"/>
<organism evidence="1 2">
    <name type="scientific">Polyporus arcularius HHB13444</name>
    <dbReference type="NCBI Taxonomy" id="1314778"/>
    <lineage>
        <taxon>Eukaryota</taxon>
        <taxon>Fungi</taxon>
        <taxon>Dikarya</taxon>
        <taxon>Basidiomycota</taxon>
        <taxon>Agaricomycotina</taxon>
        <taxon>Agaricomycetes</taxon>
        <taxon>Polyporales</taxon>
        <taxon>Polyporaceae</taxon>
        <taxon>Polyporus</taxon>
    </lineage>
</organism>
<proteinExistence type="predicted"/>
<dbReference type="EMBL" id="ML211026">
    <property type="protein sequence ID" value="TFK91210.1"/>
    <property type="molecule type" value="Genomic_DNA"/>
</dbReference>
<reference evidence="1 2" key="1">
    <citation type="journal article" date="2019" name="Nat. Ecol. Evol.">
        <title>Megaphylogeny resolves global patterns of mushroom evolution.</title>
        <authorList>
            <person name="Varga T."/>
            <person name="Krizsan K."/>
            <person name="Foldi C."/>
            <person name="Dima B."/>
            <person name="Sanchez-Garcia M."/>
            <person name="Sanchez-Ramirez S."/>
            <person name="Szollosi G.J."/>
            <person name="Szarkandi J.G."/>
            <person name="Papp V."/>
            <person name="Albert L."/>
            <person name="Andreopoulos W."/>
            <person name="Angelini C."/>
            <person name="Antonin V."/>
            <person name="Barry K.W."/>
            <person name="Bougher N.L."/>
            <person name="Buchanan P."/>
            <person name="Buyck B."/>
            <person name="Bense V."/>
            <person name="Catcheside P."/>
            <person name="Chovatia M."/>
            <person name="Cooper J."/>
            <person name="Damon W."/>
            <person name="Desjardin D."/>
            <person name="Finy P."/>
            <person name="Geml J."/>
            <person name="Haridas S."/>
            <person name="Hughes K."/>
            <person name="Justo A."/>
            <person name="Karasinski D."/>
            <person name="Kautmanova I."/>
            <person name="Kiss B."/>
            <person name="Kocsube S."/>
            <person name="Kotiranta H."/>
            <person name="LaButti K.M."/>
            <person name="Lechner B.E."/>
            <person name="Liimatainen K."/>
            <person name="Lipzen A."/>
            <person name="Lukacs Z."/>
            <person name="Mihaltcheva S."/>
            <person name="Morgado L.N."/>
            <person name="Niskanen T."/>
            <person name="Noordeloos M.E."/>
            <person name="Ohm R.A."/>
            <person name="Ortiz-Santana B."/>
            <person name="Ovrebo C."/>
            <person name="Racz N."/>
            <person name="Riley R."/>
            <person name="Savchenko A."/>
            <person name="Shiryaev A."/>
            <person name="Soop K."/>
            <person name="Spirin V."/>
            <person name="Szebenyi C."/>
            <person name="Tomsovsky M."/>
            <person name="Tulloss R.E."/>
            <person name="Uehling J."/>
            <person name="Grigoriev I.V."/>
            <person name="Vagvolgyi C."/>
            <person name="Papp T."/>
            <person name="Martin F.M."/>
            <person name="Miettinen O."/>
            <person name="Hibbett D.S."/>
            <person name="Nagy L.G."/>
        </authorList>
    </citation>
    <scope>NUCLEOTIDE SEQUENCE [LARGE SCALE GENOMIC DNA]</scope>
    <source>
        <strain evidence="1 2">HHB13444</strain>
    </source>
</reference>